<evidence type="ECO:0000313" key="2">
    <source>
        <dbReference type="EMBL" id="KAK3747028.1"/>
    </source>
</evidence>
<proteinExistence type="predicted"/>
<name>A0AAE1CZC9_9GAST</name>
<evidence type="ECO:0000256" key="1">
    <source>
        <dbReference type="SAM" id="MobiDB-lite"/>
    </source>
</evidence>
<dbReference type="EMBL" id="JAWDGP010006110">
    <property type="protein sequence ID" value="KAK3747028.1"/>
    <property type="molecule type" value="Genomic_DNA"/>
</dbReference>
<feature type="non-terminal residue" evidence="2">
    <location>
        <position position="1"/>
    </location>
</feature>
<organism evidence="2 3">
    <name type="scientific">Elysia crispata</name>
    <name type="common">lettuce slug</name>
    <dbReference type="NCBI Taxonomy" id="231223"/>
    <lineage>
        <taxon>Eukaryota</taxon>
        <taxon>Metazoa</taxon>
        <taxon>Spiralia</taxon>
        <taxon>Lophotrochozoa</taxon>
        <taxon>Mollusca</taxon>
        <taxon>Gastropoda</taxon>
        <taxon>Heterobranchia</taxon>
        <taxon>Euthyneura</taxon>
        <taxon>Panpulmonata</taxon>
        <taxon>Sacoglossa</taxon>
        <taxon>Placobranchoidea</taxon>
        <taxon>Plakobranchidae</taxon>
        <taxon>Elysia</taxon>
    </lineage>
</organism>
<dbReference type="AlphaFoldDB" id="A0AAE1CZC9"/>
<gene>
    <name evidence="2" type="ORF">RRG08_064883</name>
</gene>
<protein>
    <submittedName>
        <fullName evidence="2">Uncharacterized protein</fullName>
    </submittedName>
</protein>
<evidence type="ECO:0000313" key="3">
    <source>
        <dbReference type="Proteomes" id="UP001283361"/>
    </source>
</evidence>
<feature type="compositionally biased region" description="Polar residues" evidence="1">
    <location>
        <begin position="22"/>
        <end position="33"/>
    </location>
</feature>
<keyword evidence="3" id="KW-1185">Reference proteome</keyword>
<sequence length="49" mass="5412">TDVSSSSRRHRRGTREQKRPGSATQGQTWSVSLWTREGLHATEDSVASA</sequence>
<feature type="non-terminal residue" evidence="2">
    <location>
        <position position="49"/>
    </location>
</feature>
<accession>A0AAE1CZC9</accession>
<feature type="region of interest" description="Disordered" evidence="1">
    <location>
        <begin position="1"/>
        <end position="49"/>
    </location>
</feature>
<dbReference type="Proteomes" id="UP001283361">
    <property type="component" value="Unassembled WGS sequence"/>
</dbReference>
<comment type="caution">
    <text evidence="2">The sequence shown here is derived from an EMBL/GenBank/DDBJ whole genome shotgun (WGS) entry which is preliminary data.</text>
</comment>
<reference evidence="2" key="1">
    <citation type="journal article" date="2023" name="G3 (Bethesda)">
        <title>A reference genome for the long-term kleptoplast-retaining sea slug Elysia crispata morphotype clarki.</title>
        <authorList>
            <person name="Eastman K.E."/>
            <person name="Pendleton A.L."/>
            <person name="Shaikh M.A."/>
            <person name="Suttiyut T."/>
            <person name="Ogas R."/>
            <person name="Tomko P."/>
            <person name="Gavelis G."/>
            <person name="Widhalm J.R."/>
            <person name="Wisecaver J.H."/>
        </authorList>
    </citation>
    <scope>NUCLEOTIDE SEQUENCE</scope>
    <source>
        <strain evidence="2">ECLA1</strain>
    </source>
</reference>